<comment type="similarity">
    <text evidence="1">Belongs to the sigma-70 factor family. ECF subfamily.</text>
</comment>
<keyword evidence="5" id="KW-0804">Transcription</keyword>
<evidence type="ECO:0000313" key="9">
    <source>
        <dbReference type="Proteomes" id="UP000019222"/>
    </source>
</evidence>
<evidence type="ECO:0000256" key="1">
    <source>
        <dbReference type="ARBA" id="ARBA00010641"/>
    </source>
</evidence>
<dbReference type="InterPro" id="IPR036388">
    <property type="entry name" value="WH-like_DNA-bd_sf"/>
</dbReference>
<dbReference type="Proteomes" id="UP000019222">
    <property type="component" value="Chromosome"/>
</dbReference>
<accession>W5Y3B2</accession>
<dbReference type="KEGG" id="cvt:B843_09870"/>
<dbReference type="STRING" id="1224164.B843_09870"/>
<evidence type="ECO:0000259" key="7">
    <source>
        <dbReference type="Pfam" id="PF08281"/>
    </source>
</evidence>
<feature type="domain" description="RNA polymerase sigma factor 70 region 4 type 2" evidence="7">
    <location>
        <begin position="128"/>
        <end position="180"/>
    </location>
</feature>
<feature type="domain" description="RNA polymerase sigma-70 region 2" evidence="6">
    <location>
        <begin position="29"/>
        <end position="94"/>
    </location>
</feature>
<dbReference type="NCBIfam" id="TIGR02937">
    <property type="entry name" value="sigma70-ECF"/>
    <property type="match status" value="1"/>
</dbReference>
<dbReference type="PANTHER" id="PTHR43133">
    <property type="entry name" value="RNA POLYMERASE ECF-TYPE SIGMA FACTO"/>
    <property type="match status" value="1"/>
</dbReference>
<gene>
    <name evidence="8" type="ORF">B843_09870</name>
</gene>
<dbReference type="SUPFAM" id="SSF88946">
    <property type="entry name" value="Sigma2 domain of RNA polymerase sigma factors"/>
    <property type="match status" value="1"/>
</dbReference>
<dbReference type="Gene3D" id="1.10.10.10">
    <property type="entry name" value="Winged helix-like DNA-binding domain superfamily/Winged helix DNA-binding domain"/>
    <property type="match status" value="1"/>
</dbReference>
<dbReference type="SUPFAM" id="SSF88659">
    <property type="entry name" value="Sigma3 and sigma4 domains of RNA polymerase sigma factors"/>
    <property type="match status" value="1"/>
</dbReference>
<dbReference type="InterPro" id="IPR013249">
    <property type="entry name" value="RNA_pol_sigma70_r4_t2"/>
</dbReference>
<dbReference type="InterPro" id="IPR007627">
    <property type="entry name" value="RNA_pol_sigma70_r2"/>
</dbReference>
<dbReference type="PANTHER" id="PTHR43133:SF66">
    <property type="entry name" value="ECF RNA POLYMERASE SIGMA FACTOR SIGK"/>
    <property type="match status" value="1"/>
</dbReference>
<protein>
    <submittedName>
        <fullName evidence="8">ECF-family sigma factor K</fullName>
    </submittedName>
</protein>
<dbReference type="InterPro" id="IPR014284">
    <property type="entry name" value="RNA_pol_sigma-70_dom"/>
</dbReference>
<evidence type="ECO:0000256" key="4">
    <source>
        <dbReference type="ARBA" id="ARBA00023125"/>
    </source>
</evidence>
<reference evidence="8 9" key="1">
    <citation type="submission" date="2013-02" db="EMBL/GenBank/DDBJ databases">
        <title>The complete genome sequence of Corynebacterium vitaeruminis DSM 20294.</title>
        <authorList>
            <person name="Ruckert C."/>
            <person name="Albersmeier A."/>
            <person name="Kalinowski J."/>
        </authorList>
    </citation>
    <scope>NUCLEOTIDE SEQUENCE [LARGE SCALE GENOMIC DNA]</scope>
    <source>
        <strain evidence="9">ATCC 10234</strain>
    </source>
</reference>
<dbReference type="InterPro" id="IPR039425">
    <property type="entry name" value="RNA_pol_sigma-70-like"/>
</dbReference>
<proteinExistence type="inferred from homology"/>
<dbReference type="PATRIC" id="fig|1224164.3.peg.1994"/>
<evidence type="ECO:0000313" key="8">
    <source>
        <dbReference type="EMBL" id="AHI23359.1"/>
    </source>
</evidence>
<keyword evidence="3" id="KW-0731">Sigma factor</keyword>
<sequence>MAPLSSTRQVADGLLVEAGRGSTEAFSQLYDAYGPRAMGVAMHVLRNREHAEEVVQEVFVEVWRKAPTYDPDKGSAAGWILRLAHSRAIDRLRSIIAAAERDERDAMLEATTRFTVVEDDALGNVEGERLRRAVDSIGEPHRTAVMLAFFAGLSHSELAEHTGVALGTAKTRVRDVLKKLKALVGKEALS</sequence>
<keyword evidence="9" id="KW-1185">Reference proteome</keyword>
<dbReference type="GO" id="GO:0006352">
    <property type="term" value="P:DNA-templated transcription initiation"/>
    <property type="evidence" value="ECO:0007669"/>
    <property type="project" value="InterPro"/>
</dbReference>
<dbReference type="AlphaFoldDB" id="W5Y3B2"/>
<dbReference type="RefSeq" id="WP_034649501.1">
    <property type="nucleotide sequence ID" value="NZ_CP004353.1"/>
</dbReference>
<dbReference type="GO" id="GO:0003677">
    <property type="term" value="F:DNA binding"/>
    <property type="evidence" value="ECO:0007669"/>
    <property type="project" value="UniProtKB-KW"/>
</dbReference>
<dbReference type="Pfam" id="PF08281">
    <property type="entry name" value="Sigma70_r4_2"/>
    <property type="match status" value="1"/>
</dbReference>
<evidence type="ECO:0000256" key="2">
    <source>
        <dbReference type="ARBA" id="ARBA00023015"/>
    </source>
</evidence>
<evidence type="ECO:0000256" key="5">
    <source>
        <dbReference type="ARBA" id="ARBA00023163"/>
    </source>
</evidence>
<dbReference type="InterPro" id="IPR013324">
    <property type="entry name" value="RNA_pol_sigma_r3/r4-like"/>
</dbReference>
<dbReference type="CDD" id="cd06171">
    <property type="entry name" value="Sigma70_r4"/>
    <property type="match status" value="1"/>
</dbReference>
<keyword evidence="2" id="KW-0805">Transcription regulation</keyword>
<dbReference type="GO" id="GO:0016987">
    <property type="term" value="F:sigma factor activity"/>
    <property type="evidence" value="ECO:0007669"/>
    <property type="project" value="UniProtKB-KW"/>
</dbReference>
<dbReference type="EMBL" id="CP004353">
    <property type="protein sequence ID" value="AHI23359.1"/>
    <property type="molecule type" value="Genomic_DNA"/>
</dbReference>
<dbReference type="InterPro" id="IPR013325">
    <property type="entry name" value="RNA_pol_sigma_r2"/>
</dbReference>
<evidence type="ECO:0000259" key="6">
    <source>
        <dbReference type="Pfam" id="PF04542"/>
    </source>
</evidence>
<evidence type="ECO:0000256" key="3">
    <source>
        <dbReference type="ARBA" id="ARBA00023082"/>
    </source>
</evidence>
<organism evidence="8 9">
    <name type="scientific">Corynebacterium vitaeruminis DSM 20294</name>
    <dbReference type="NCBI Taxonomy" id="1224164"/>
    <lineage>
        <taxon>Bacteria</taxon>
        <taxon>Bacillati</taxon>
        <taxon>Actinomycetota</taxon>
        <taxon>Actinomycetes</taxon>
        <taxon>Mycobacteriales</taxon>
        <taxon>Corynebacteriaceae</taxon>
        <taxon>Corynebacterium</taxon>
    </lineage>
</organism>
<dbReference type="HOGENOM" id="CLU_047691_9_3_11"/>
<keyword evidence="4" id="KW-0238">DNA-binding</keyword>
<name>W5Y3B2_9CORY</name>
<dbReference type="Pfam" id="PF04542">
    <property type="entry name" value="Sigma70_r2"/>
    <property type="match status" value="1"/>
</dbReference>
<dbReference type="eggNOG" id="COG1595">
    <property type="taxonomic scope" value="Bacteria"/>
</dbReference>
<dbReference type="Gene3D" id="1.10.1740.10">
    <property type="match status" value="1"/>
</dbReference>